<dbReference type="InterPro" id="IPR000182">
    <property type="entry name" value="GNAT_dom"/>
</dbReference>
<dbReference type="InterPro" id="IPR016181">
    <property type="entry name" value="Acyl_CoA_acyltransferase"/>
</dbReference>
<reference evidence="2 3" key="1">
    <citation type="submission" date="2024-06" db="EMBL/GenBank/DDBJ databases">
        <title>Sorghum-associated microbial communities from plants grown in Nebraska, USA.</title>
        <authorList>
            <person name="Schachtman D."/>
        </authorList>
    </citation>
    <scope>NUCLEOTIDE SEQUENCE [LARGE SCALE GENOMIC DNA]</scope>
    <source>
        <strain evidence="2 3">1288</strain>
    </source>
</reference>
<comment type="caution">
    <text evidence="2">The sequence shown here is derived from an EMBL/GenBank/DDBJ whole genome shotgun (WGS) entry which is preliminary data.</text>
</comment>
<protein>
    <submittedName>
        <fullName evidence="2">Ribosomal protein S18 acetylase RimI-like enzyme</fullName>
    </submittedName>
</protein>
<name>A0ABV2KA19_SPOPS</name>
<dbReference type="SUPFAM" id="SSF55729">
    <property type="entry name" value="Acyl-CoA N-acyltransferases (Nat)"/>
    <property type="match status" value="1"/>
</dbReference>
<organism evidence="2 3">
    <name type="scientific">Sporosarcina psychrophila</name>
    <name type="common">Bacillus psychrophilus</name>
    <dbReference type="NCBI Taxonomy" id="1476"/>
    <lineage>
        <taxon>Bacteria</taxon>
        <taxon>Bacillati</taxon>
        <taxon>Bacillota</taxon>
        <taxon>Bacilli</taxon>
        <taxon>Bacillales</taxon>
        <taxon>Caryophanaceae</taxon>
        <taxon>Sporosarcina</taxon>
    </lineage>
</organism>
<dbReference type="Proteomes" id="UP001549104">
    <property type="component" value="Unassembled WGS sequence"/>
</dbReference>
<feature type="domain" description="N-acetyltransferase" evidence="1">
    <location>
        <begin position="5"/>
        <end position="146"/>
    </location>
</feature>
<evidence type="ECO:0000259" key="1">
    <source>
        <dbReference type="PROSITE" id="PS51186"/>
    </source>
</evidence>
<gene>
    <name evidence="2" type="ORF">ABIC55_003027</name>
</gene>
<dbReference type="RefSeq" id="WP_187047028.1">
    <property type="nucleotide sequence ID" value="NZ_CP146246.1"/>
</dbReference>
<dbReference type="Gene3D" id="3.40.630.30">
    <property type="match status" value="1"/>
</dbReference>
<evidence type="ECO:0000313" key="3">
    <source>
        <dbReference type="Proteomes" id="UP001549104"/>
    </source>
</evidence>
<dbReference type="Pfam" id="PF00583">
    <property type="entry name" value="Acetyltransf_1"/>
    <property type="match status" value="1"/>
</dbReference>
<proteinExistence type="predicted"/>
<dbReference type="CDD" id="cd04301">
    <property type="entry name" value="NAT_SF"/>
    <property type="match status" value="1"/>
</dbReference>
<evidence type="ECO:0000313" key="2">
    <source>
        <dbReference type="EMBL" id="MET3657930.1"/>
    </source>
</evidence>
<accession>A0ABV2KA19</accession>
<dbReference type="EMBL" id="JBEPME010000004">
    <property type="protein sequence ID" value="MET3657930.1"/>
    <property type="molecule type" value="Genomic_DNA"/>
</dbReference>
<dbReference type="PROSITE" id="PS51186">
    <property type="entry name" value="GNAT"/>
    <property type="match status" value="1"/>
</dbReference>
<keyword evidence="3" id="KW-1185">Reference proteome</keyword>
<sequence length="148" mass="17354">MLNFKQFLEIPEHEIIDGILELHESIFKDSKTLVEKIKLKQKILINVAFDQSTVVGYKIGYELDPHKYYSWYGAVHEDYRGKGIATRLLEQQHRFLVESGYKIVQTKTRNSWRNMLILNIKNGFDVVETFADDEGIHRIILEKKLSAN</sequence>